<feature type="disulfide bond" evidence="19">
    <location>
        <begin position="170"/>
        <end position="182"/>
    </location>
</feature>
<feature type="domain" description="Sushi" evidence="27">
    <location>
        <begin position="649"/>
        <end position="705"/>
    </location>
</feature>
<feature type="disulfide bond" evidence="18">
    <location>
        <begin position="1946"/>
        <end position="1956"/>
    </location>
</feature>
<feature type="domain" description="EGF-like" evidence="24">
    <location>
        <begin position="1825"/>
        <end position="1861"/>
    </location>
</feature>
<reference evidence="29" key="1">
    <citation type="submission" date="2022-08" db="UniProtKB">
        <authorList>
            <consortium name="EnsemblMetazoa"/>
        </authorList>
    </citation>
    <scope>IDENTIFICATION</scope>
    <source>
        <strain evidence="29">05x7-T-G4-1.051#20</strain>
    </source>
</reference>
<feature type="disulfide bond" evidence="20">
    <location>
        <begin position="734"/>
        <end position="761"/>
    </location>
</feature>
<dbReference type="InterPro" id="IPR003609">
    <property type="entry name" value="Pan_app"/>
</dbReference>
<feature type="disulfide bond" evidence="18">
    <location>
        <begin position="1774"/>
        <end position="1783"/>
    </location>
</feature>
<dbReference type="Pfam" id="PF00008">
    <property type="entry name" value="EGF"/>
    <property type="match status" value="6"/>
</dbReference>
<dbReference type="InterPro" id="IPR018097">
    <property type="entry name" value="EGF_Ca-bd_CS"/>
</dbReference>
<feature type="disulfide bond" evidence="18">
    <location>
        <begin position="1851"/>
        <end position="1860"/>
    </location>
</feature>
<feature type="domain" description="Sushi" evidence="27">
    <location>
        <begin position="1130"/>
        <end position="1196"/>
    </location>
</feature>
<feature type="domain" description="EGF-like" evidence="24">
    <location>
        <begin position="2233"/>
        <end position="2271"/>
    </location>
</feature>
<dbReference type="PROSITE" id="PS50041">
    <property type="entry name" value="C_TYPE_LECTIN_2"/>
    <property type="match status" value="1"/>
</dbReference>
<feature type="domain" description="EGF-like" evidence="24">
    <location>
        <begin position="2391"/>
        <end position="2428"/>
    </location>
</feature>
<keyword evidence="4" id="KW-0217">Developmental protein</keyword>
<dbReference type="InterPro" id="IPR024731">
    <property type="entry name" value="NELL2-like_EGF"/>
</dbReference>
<evidence type="ECO:0000313" key="30">
    <source>
        <dbReference type="Proteomes" id="UP000005408"/>
    </source>
</evidence>
<dbReference type="InterPro" id="IPR000152">
    <property type="entry name" value="EGF-type_Asp/Asn_hydroxyl_site"/>
</dbReference>
<feature type="domain" description="EGF-like" evidence="24">
    <location>
        <begin position="2273"/>
        <end position="2309"/>
    </location>
</feature>
<dbReference type="GO" id="GO:0005509">
    <property type="term" value="F:calcium ion binding"/>
    <property type="evidence" value="ECO:0007669"/>
    <property type="project" value="InterPro"/>
</dbReference>
<keyword evidence="8 21" id="KW-0812">Transmembrane</keyword>
<evidence type="ECO:0000256" key="19">
    <source>
        <dbReference type="PROSITE-ProRule" id="PRU00124"/>
    </source>
</evidence>
<dbReference type="InterPro" id="IPR000436">
    <property type="entry name" value="Sushi_SCR_CCP_dom"/>
</dbReference>
<evidence type="ECO:0000259" key="27">
    <source>
        <dbReference type="PROSITE" id="PS50923"/>
    </source>
</evidence>
<evidence type="ECO:0000256" key="6">
    <source>
        <dbReference type="ARBA" id="ARBA00022525"/>
    </source>
</evidence>
<feature type="domain" description="Apple" evidence="28">
    <location>
        <begin position="1979"/>
        <end position="2051"/>
    </location>
</feature>
<feature type="disulfide bond" evidence="18">
    <location>
        <begin position="1930"/>
        <end position="1939"/>
    </location>
</feature>
<dbReference type="FunFam" id="2.10.25.10:FF:000146">
    <property type="entry name" value="Putative neurogenic locus notch"/>
    <property type="match status" value="1"/>
</dbReference>
<dbReference type="InterPro" id="IPR013032">
    <property type="entry name" value="EGF-like_CS"/>
</dbReference>
<evidence type="ECO:0000256" key="15">
    <source>
        <dbReference type="ARBA" id="ARBA00023157"/>
    </source>
</evidence>
<dbReference type="InterPro" id="IPR002172">
    <property type="entry name" value="LDrepeatLR_classA_rpt"/>
</dbReference>
<dbReference type="SUPFAM" id="SSF57535">
    <property type="entry name" value="Complement control module/SCR domain"/>
    <property type="match status" value="6"/>
</dbReference>
<sequence length="4053" mass="439123">MTSKTMEFRQLCSFLWILCLATASQGTQITHTCSEGWVLSGTMCYRLYGQDTLTSSTWDNAYRVCKGNGAEMVTIDDYFTNKNVGDFASVRNTNKIWTGMSEKGVTTQNGIATTWNMKAEASIYQGRWSVRNPDTTFGDCVYIEKKDGDYVWTVGSCLMKMAFMCQRTSCLPQSFHCDNGRCVNSNWRCDGVDDCGDFSDEVECAGRCSYLLDTASSGRIQSPNHPSNYQPSKVCTWTIVGPEGSNIYLEFTSFNTEKDTDIVEVLIGGRTESTARSVARLSGQPSLSTARYRSYNNYMIIRFSTDSQTEKVGFTANYNSSRDSYPEELYMTARTTVNTLEPPLFSSHGSNAYLGNRDYVWIIRAEERRKIVTLERMKIDLMGDDVIEIRDGDSGSAPLLEKYTASNNDNVDLPLSQSEPVMGKRFVFSTSNVMYVIMRTSGSTSGTGFSFKYRQGCVARYTADAGEITSPGYPNVNYANFQTCTWTIDIPSGKGVKVMLDRSKGFEIADNEDFIEIYTNSTDDSGIAAHGSGAGFTTISLSNDQPFHSPNGKMFIRFKSTAITNKKGFRFLYSVDCPDPGLTEASEMNPSQTALQLRQFDNEFTVSCKNGYSFYSDELNLRTARMKCMYGGKWLVEQRTRTIPQCKPNYCGEPVAVENGYISHSSGVVFGSFVTFTCFPGFSLLGSANITCQANQWTSRPQCVSASCPAPSTISDGRYSSSGNQYAAIVNYTCNAGYQLIGAPILFCQSTGQWTASAPECIKTTCPIPAIKNGRVSSSTLPKFQETLTVTCDVGYIVNGSATITCGDDRNFDAVPNCIDQNECDTTNGGCSQNCMNTEGSFYCTCNAGYKLNADKRQCDDINECTADSPKNGGCSQVCINSVGSYTCSCDQPGYVLFDVDGRSGYTIQSPDDGNRAGDVYHIGHSCVRQNCSEPAVVNNAMLMTKRAMHRYMDKITYMCDLGYVKSRGEETFTCGSDGQWTPSQTTNLLECSVATCPVSDLNTLNLKNRPTLSTTNPVSYLDYLNLTCNVQGKGIFVNQQQCLYDKTTNTYALYGAPYECGVIDCGNPVKVPGSSYSTTPSPTTYGATFTFTCENLQTRKGSSSMTNDSTVTCMDDGNWDFGTLRCEGTTCTDPGYPNGGYLSTDVTGFEQDKVVTFGCNLAGFTVPANSALKCVLNGAADGLTWNGTTPTECQDTTAPVVSGCPGNMNLGRYTVIAHNRPSVSDNSRGIKTFEVSPRNANTTLVLEESPITITYTATDFNGNQDSCSFTVNVTDEEPPKVTCPSAKTETVVDTEVRTFTLDLGEIVSSDNSGQPPTVEISPQSLTISANFIGITREMTVTVRDSTGRTDQCRVQVYTAAAACSPLSLETPLFGQKNCSATNSGYKCDLKCDQTYTFYDSPGLDVKTLECTNGGAWPQRIPACTPETQEALYTSLITVTYGVETAGQTIGSSCFDSTYKSVLSTQTPQTESNLKQGCSGGLFTNDNIFIDIDEESSFATSAVTVTTTSLSIIYTVKQTPLGYRENLYSTCSNAVFNRMQSFDISISKILSTTGGCPNLVRTSAIENSKGFICSSEKKKVTVNQKDYCLDCPAGTYLSAPNTCVLCPVNTYKGNSGSLACTQCGSGGTQRTGSTSQGQCQAKCAAGTFSVSGMPPCNQCARNSYWSSSTSCTACPNDGKTSSAGAVSVGSCINKCSAGSYSYDGYAPCRSCPKNYYQDQTGATSCTRCPNTQSTASIGSSASSSCQNAMDLCSGLNCQNGGTCVAQDNEAICNCPIGYYGSRCENRVNYCIQGACYNGGTCVSGATSYTCTCPSGTTGARCETDATDDCATAPCKNGGMCVNQLYNYRCLCTSGYSGTTCSSQTSKCNEQPCNSVGTAECINYDNIRRICKCKAGYTGQDCETNIDDCASNPCLYGGTCRDLVGGYSCTCPTGYQGTRCQNRVNPCSLNRCSNGQCVDAYSMDLFKCICQPGYQYGLICPYEMYNGNGTSLTPFSTPIGTTTIGNCHQQCDNLQICQAYTFAAGTCKLYQTAPTDPTITAAAGSTLNIKKCIYPDDDYWSPWYDQGPPNGGSEAEKRVQLSTYGVNVCNGTDPIDAECRVVGSKVASSGTGDTFSLPCGVDGIECTDQVNNPCEDYEVRYKCAVYKGFQSNTCNQKNHCLSNPCMNGGACSYSFNDFVCSCPTGYTGKLCQHDVDSCQTNPCLQGGTCIDKPGSQGYECQCPAGYGGSICQSNINECSPNPCDPVGSLPCRDAVNDYMCDCKPGYTGKNCSTEINECDAEPCMHGGNCTDRVNDFQCTCPEGWTGKRCEMIYDECTVNNKCPSSSQCLNIFKKSYCKCPKNTYGEVCENSPDICRDLRPCLNSAICTAGVNALSKCTCPNDDYRGIGCEIMVNHCGDPNKCENGGTCINLAPGFRCDCPPGYSGANCSINVNDCSNNCPSTSTCIDMVNAHYCRCPLGKTGESCVRDLDPNYDLYFYRTSQDGYAALPYPIYLSGSSFSLSVWVRFYQSSLTGTFLTIFTAKSANSLAGVTKFLSLDHQGLVVYDKTGQNPQRAAYQQQTVTDGQWNYVVVSWNKDNGFDLVVNSLRQSQIPTTPYTTMMAENIWVTLGADFDSTIMPKANDGFRGYVSQLNIYNRGLSFENEMPQLIPDPRKVFSGSILRWNEFVYHRGVQPVYLSSAQKPCTGANCVTYNKEFPIFTTPCPSNVYKVSADRLTSVTWTEPIPQGATIQESTYKSGDTFLWGKYTNTYAIRDAANSSASCSFNIYVMREQCPDPNPPHLGTRSCERSYNPYFGCTIGCTDANRRIDRYTPKVYTCGPSGAWNPSNRNIPLRFPSCGLEQNRARRRLVIDLAYPNISTSFCEGVKDTLAQKLKQAFASIDTRWSNQICGQPDCSDVTFVINCQANSNGRRKRQTTIISPTSVDITIPTSLATLTRSSPAETLTVEEILTRSVLESQLFDFSTTIPNGSPDLNSFTIDSSESCPTGETVVDGYCVKCGPGNFFNSSTLVCEDCPVGTYQDQDDQTSCTPCPQGSTTQTVASPSSSDCKAICNPGHYQTGTRCDPCGVGFYQSQSGMFYCDPCPVGQTTRGTTSTTASECYNDCNPGYELSSNGVCVQCAIGTYRVLGTPAVCVACPSDKTTAARGSTKATDCSLTSCLQGFKRDGEPGTCVRCEKGTYQDEKWQTSCKSCGGVRYMTMNDASTQKSDCIFFCESGQEVDNSTGTPTCVNCPVGTYKDNTVDPTSKCTPCPGGKLTPTTASDSINDCSIFRCGAGYRPNATGDGCDPCPYGTYQPQADQENCTMCSSGYSTYQMASTQPTDCKVYCESGKIRNEQSQSCEVCPVGYYKTNTEYKFNNCTRCPENYVTPTTGSDDVADCTVRDCPAGTKRQTGDTGCDGCLRGQYQPQPYQTSCISCPANTFTRDVNSTKATDCETFCSSGEEKKGGVCMKCTIGYFKDNNVDKFSECTLCPVEFITANNGSISQSDCNIANCSAGYYRDTGSNTCMQCAKGYYQPTQWQTSCIQCPTDKTTETTGASSLNMCQLQCSPGYEDISGTCEKCKIGFYKAEYAAALCKECPAGFITSEEGTDNVTKCTVPACDPGYYLTNNNCEKCPYDKYQPEKWQSSCIECPSSYVTQKQGATNVSDCVLDCPSGEQYRPVENDCSGCERGYYRDKTDRSQITCQMCPVEFITPGERATSVTECTVKNCTVPGQYRNPSTNLCTNCPVGTYNNVKWLDSCSNCSPGFTTKQTGSTTSNDCMRDCPSGQYESQGVCINCAVGTYRDKSEGFDCKQCSSGYTTAGTGATSIANCSITNCNAGEYFDSTGQKCELCANGTYQDQPRSENCKPCGTTGYFTFSLGSTSKSECKFLCAPEYHNCHSAATCAITANGFTCTCNQDFQGDGTNCTHMCDLGYCVYGSCIKSPKLSCQCNKGYTGTQCEVRLDPSKQSQKQNETVIIASVTAGAILMILAILIVCCVVRARKRPEKYPRQSEYTGAPVMMDKQSLYNQSFAPGPYDNFSMRSYSPGASYRGVATMPEIGYDNTGYGGDPAVYQA</sequence>
<comment type="subcellular location">
    <subcellularLocation>
        <location evidence="2">Cytoplasm</location>
    </subcellularLocation>
    <subcellularLocation>
        <location evidence="1">Membrane</location>
        <topology evidence="1">Single-pass type I membrane protein</topology>
    </subcellularLocation>
    <subcellularLocation>
        <location evidence="3">Secreted</location>
    </subcellularLocation>
</comment>
<feature type="disulfide bond" evidence="18">
    <location>
        <begin position="1892"/>
        <end position="1901"/>
    </location>
</feature>
<dbReference type="Proteomes" id="UP000005408">
    <property type="component" value="Unassembled WGS sequence"/>
</dbReference>
<dbReference type="OrthoDB" id="6287073at2759"/>
<evidence type="ECO:0000256" key="21">
    <source>
        <dbReference type="SAM" id="Phobius"/>
    </source>
</evidence>
<feature type="domain" description="Sushi" evidence="27">
    <location>
        <begin position="575"/>
        <end position="648"/>
    </location>
</feature>
<dbReference type="PROSITE" id="PS01209">
    <property type="entry name" value="LDLRA_1"/>
    <property type="match status" value="1"/>
</dbReference>
<evidence type="ECO:0000256" key="7">
    <source>
        <dbReference type="ARBA" id="ARBA00022536"/>
    </source>
</evidence>
<dbReference type="Gene3D" id="2.10.25.10">
    <property type="entry name" value="Laminin"/>
    <property type="match status" value="12"/>
</dbReference>
<keyword evidence="7 18" id="KW-0245">EGF-like domain</keyword>
<dbReference type="FunFam" id="2.10.25.10:FF:000004">
    <property type="entry name" value="Neurogenic locus notch 1"/>
    <property type="match status" value="1"/>
</dbReference>
<dbReference type="PROSITE" id="PS00010">
    <property type="entry name" value="ASX_HYDROXYL"/>
    <property type="match status" value="6"/>
</dbReference>
<evidence type="ECO:0000256" key="22">
    <source>
        <dbReference type="SAM" id="SignalP"/>
    </source>
</evidence>
<evidence type="ECO:0000256" key="5">
    <source>
        <dbReference type="ARBA" id="ARBA00022490"/>
    </source>
</evidence>
<dbReference type="PROSITE" id="PS50948">
    <property type="entry name" value="PAN"/>
    <property type="match status" value="1"/>
</dbReference>
<dbReference type="InterPro" id="IPR035914">
    <property type="entry name" value="Sperma_CUB_dom_sf"/>
</dbReference>
<feature type="disulfide bond" evidence="19">
    <location>
        <begin position="177"/>
        <end position="195"/>
    </location>
</feature>
<evidence type="ECO:0000259" key="23">
    <source>
        <dbReference type="PROSITE" id="PS01180"/>
    </source>
</evidence>
<dbReference type="SMART" id="SM00042">
    <property type="entry name" value="CUB"/>
    <property type="match status" value="3"/>
</dbReference>
<feature type="domain" description="EGF-like" evidence="24">
    <location>
        <begin position="1786"/>
        <end position="1822"/>
    </location>
</feature>
<dbReference type="Pfam" id="PF12662">
    <property type="entry name" value="cEGF"/>
    <property type="match status" value="1"/>
</dbReference>
<feature type="domain" description="HYR" evidence="26">
    <location>
        <begin position="2692"/>
        <end position="2769"/>
    </location>
</feature>
<feature type="domain" description="C-type lectin" evidence="25">
    <location>
        <begin position="40"/>
        <end position="166"/>
    </location>
</feature>
<dbReference type="InterPro" id="IPR000859">
    <property type="entry name" value="CUB_dom"/>
</dbReference>
<dbReference type="PROSITE" id="PS01180">
    <property type="entry name" value="CUB"/>
    <property type="match status" value="2"/>
</dbReference>
<feature type="disulfide bond" evidence="18">
    <location>
        <begin position="3928"/>
        <end position="3937"/>
    </location>
</feature>
<feature type="domain" description="EGF-like" evidence="24">
    <location>
        <begin position="2311"/>
        <end position="2348"/>
    </location>
</feature>
<feature type="disulfide bond" evidence="18">
    <location>
        <begin position="1812"/>
        <end position="1821"/>
    </location>
</feature>
<accession>A0A8W8JHD7</accession>
<dbReference type="GO" id="GO:0005737">
    <property type="term" value="C:cytoplasm"/>
    <property type="evidence" value="ECO:0007669"/>
    <property type="project" value="UniProtKB-SubCell"/>
</dbReference>
<dbReference type="FunFam" id="2.10.25.10:FF:000425">
    <property type="entry name" value="Eyes shut homolog"/>
    <property type="match status" value="1"/>
</dbReference>
<feature type="domain" description="EGF-like" evidence="24">
    <location>
        <begin position="1748"/>
        <end position="1784"/>
    </location>
</feature>
<dbReference type="Pfam" id="PF13385">
    <property type="entry name" value="Laminin_G_3"/>
    <property type="match status" value="1"/>
</dbReference>
<keyword evidence="30" id="KW-1185">Reference proteome</keyword>
<dbReference type="InterPro" id="IPR001368">
    <property type="entry name" value="TNFR/NGFR_Cys_rich_reg"/>
</dbReference>
<dbReference type="PANTHER" id="PTHR12916:SF4">
    <property type="entry name" value="UNINFLATABLE, ISOFORM C"/>
    <property type="match status" value="1"/>
</dbReference>
<dbReference type="GO" id="GO:0016020">
    <property type="term" value="C:membrane"/>
    <property type="evidence" value="ECO:0007669"/>
    <property type="project" value="UniProtKB-SubCell"/>
</dbReference>
<evidence type="ECO:0000256" key="12">
    <source>
        <dbReference type="ARBA" id="ARBA00022976"/>
    </source>
</evidence>
<evidence type="ECO:0000256" key="10">
    <source>
        <dbReference type="ARBA" id="ARBA00022737"/>
    </source>
</evidence>
<dbReference type="SMART" id="SM00179">
    <property type="entry name" value="EGF_CA"/>
    <property type="match status" value="14"/>
</dbReference>
<dbReference type="CDD" id="cd00041">
    <property type="entry name" value="CUB"/>
    <property type="match status" value="3"/>
</dbReference>
<keyword evidence="15 18" id="KW-1015">Disulfide bond</keyword>
<evidence type="ECO:0000256" key="14">
    <source>
        <dbReference type="ARBA" id="ARBA00023136"/>
    </source>
</evidence>
<feature type="domain" description="EGF-like" evidence="24">
    <location>
        <begin position="2350"/>
        <end position="2389"/>
    </location>
</feature>
<evidence type="ECO:0000256" key="3">
    <source>
        <dbReference type="ARBA" id="ARBA00004613"/>
    </source>
</evidence>
<proteinExistence type="predicted"/>
<feature type="domain" description="EGF-like" evidence="24">
    <location>
        <begin position="2155"/>
        <end position="2191"/>
    </location>
</feature>
<dbReference type="GO" id="GO:0003008">
    <property type="term" value="P:system process"/>
    <property type="evidence" value="ECO:0007669"/>
    <property type="project" value="UniProtKB-ARBA"/>
</dbReference>
<dbReference type="GO" id="GO:0051240">
    <property type="term" value="P:positive regulation of multicellular organismal process"/>
    <property type="evidence" value="ECO:0007669"/>
    <property type="project" value="UniProtKB-ARBA"/>
</dbReference>
<dbReference type="SUPFAM" id="SSF49854">
    <property type="entry name" value="Spermadhesin, CUB domain"/>
    <property type="match status" value="3"/>
</dbReference>
<feature type="domain" description="CUB" evidence="23">
    <location>
        <begin position="208"/>
        <end position="321"/>
    </location>
</feature>
<evidence type="ECO:0000256" key="4">
    <source>
        <dbReference type="ARBA" id="ARBA00022473"/>
    </source>
</evidence>
<feature type="disulfide bond" evidence="18">
    <location>
        <begin position="2261"/>
        <end position="2270"/>
    </location>
</feature>
<dbReference type="Pfam" id="PF00431">
    <property type="entry name" value="CUB"/>
    <property type="match status" value="3"/>
</dbReference>
<dbReference type="GO" id="GO:0005576">
    <property type="term" value="C:extracellular region"/>
    <property type="evidence" value="ECO:0007669"/>
    <property type="project" value="UniProtKB-SubCell"/>
</dbReference>
<evidence type="ECO:0000259" key="25">
    <source>
        <dbReference type="PROSITE" id="PS50041"/>
    </source>
</evidence>
<feature type="disulfide bond" evidence="19">
    <location>
        <begin position="189"/>
        <end position="204"/>
    </location>
</feature>
<evidence type="ECO:0000256" key="2">
    <source>
        <dbReference type="ARBA" id="ARBA00004496"/>
    </source>
</evidence>
<dbReference type="FunFam" id="2.10.25.10:FF:000240">
    <property type="entry name" value="Vitamin K-dependent protein S"/>
    <property type="match status" value="1"/>
</dbReference>
<dbReference type="SMART" id="SM00192">
    <property type="entry name" value="LDLa"/>
    <property type="match status" value="1"/>
</dbReference>
<keyword evidence="20" id="KW-0768">Sushi</keyword>
<dbReference type="CDD" id="cd00037">
    <property type="entry name" value="CLECT"/>
    <property type="match status" value="1"/>
</dbReference>
<keyword evidence="12" id="KW-0914">Notch signaling pathway</keyword>
<evidence type="ECO:0000259" key="24">
    <source>
        <dbReference type="PROSITE" id="PS50026"/>
    </source>
</evidence>
<feature type="transmembrane region" description="Helical" evidence="21">
    <location>
        <begin position="3954"/>
        <end position="3979"/>
    </location>
</feature>
<feature type="domain" description="Sushi" evidence="27">
    <location>
        <begin position="1064"/>
        <end position="1129"/>
    </location>
</feature>
<evidence type="ECO:0000313" key="29">
    <source>
        <dbReference type="EnsemblMetazoa" id="G1940.1:cds"/>
    </source>
</evidence>
<dbReference type="Pfam" id="PF12661">
    <property type="entry name" value="hEGF"/>
    <property type="match status" value="3"/>
</dbReference>
<feature type="disulfide bond" evidence="18">
    <location>
        <begin position="2418"/>
        <end position="2427"/>
    </location>
</feature>
<dbReference type="CDD" id="cd00054">
    <property type="entry name" value="EGF_CA"/>
    <property type="match status" value="10"/>
</dbReference>
<dbReference type="InterPro" id="IPR003410">
    <property type="entry name" value="HYR_dom"/>
</dbReference>
<protein>
    <recommendedName>
        <fullName evidence="31">Fibropellin-1</fullName>
    </recommendedName>
</protein>
<feature type="domain" description="EGF-like" evidence="24">
    <location>
        <begin position="1863"/>
        <end position="1902"/>
    </location>
</feature>
<dbReference type="PROSITE" id="PS00022">
    <property type="entry name" value="EGF_1"/>
    <property type="match status" value="13"/>
</dbReference>
<dbReference type="Gene3D" id="2.60.120.200">
    <property type="match status" value="1"/>
</dbReference>
<dbReference type="PANTHER" id="PTHR12916">
    <property type="entry name" value="CYTOCHROME C OXIDASE POLYPEPTIDE VIC-2"/>
    <property type="match status" value="1"/>
</dbReference>
<keyword evidence="11" id="KW-0106">Calcium</keyword>
<dbReference type="InterPro" id="IPR013320">
    <property type="entry name" value="ConA-like_dom_sf"/>
</dbReference>
<evidence type="ECO:0000256" key="13">
    <source>
        <dbReference type="ARBA" id="ARBA00022989"/>
    </source>
</evidence>
<keyword evidence="14 21" id="KW-0472">Membrane</keyword>
<dbReference type="CDD" id="cd00033">
    <property type="entry name" value="CCP"/>
    <property type="match status" value="5"/>
</dbReference>
<feature type="disulfide bond" evidence="18">
    <location>
        <begin position="2299"/>
        <end position="2308"/>
    </location>
</feature>
<dbReference type="SMART" id="SM01411">
    <property type="entry name" value="Ephrin_rec_like"/>
    <property type="match status" value="19"/>
</dbReference>
<dbReference type="SMART" id="SM00208">
    <property type="entry name" value="TNFR"/>
    <property type="match status" value="9"/>
</dbReference>
<dbReference type="PROSITE" id="PS50923">
    <property type="entry name" value="SUSHI"/>
    <property type="match status" value="8"/>
</dbReference>
<dbReference type="InterPro" id="IPR009030">
    <property type="entry name" value="Growth_fac_rcpt_cys_sf"/>
</dbReference>
<dbReference type="SMART" id="SM00181">
    <property type="entry name" value="EGF"/>
    <property type="match status" value="23"/>
</dbReference>
<evidence type="ECO:0000256" key="1">
    <source>
        <dbReference type="ARBA" id="ARBA00004479"/>
    </source>
</evidence>
<keyword evidence="5" id="KW-0963">Cytoplasm</keyword>
<dbReference type="SUPFAM" id="SSF57184">
    <property type="entry name" value="Growth factor receptor domain"/>
    <property type="match status" value="5"/>
</dbReference>
<dbReference type="SUPFAM" id="SSF57424">
    <property type="entry name" value="LDL receptor-like module"/>
    <property type="match status" value="1"/>
</dbReference>
<feature type="chain" id="PRO_5036464669" description="Fibropellin-1" evidence="22">
    <location>
        <begin position="27"/>
        <end position="4053"/>
    </location>
</feature>
<dbReference type="EnsemblMetazoa" id="G1940.1">
    <property type="protein sequence ID" value="G1940.1:cds"/>
    <property type="gene ID" value="G1940"/>
</dbReference>
<dbReference type="Pfam" id="PF12947">
    <property type="entry name" value="EGF_3"/>
    <property type="match status" value="1"/>
</dbReference>
<feature type="domain" description="HYR" evidence="26">
    <location>
        <begin position="1195"/>
        <end position="1276"/>
    </location>
</feature>
<feature type="domain" description="EGF-like" evidence="24">
    <location>
        <begin position="1904"/>
        <end position="1940"/>
    </location>
</feature>
<dbReference type="Pfam" id="PF00057">
    <property type="entry name" value="Ldl_recept_a"/>
    <property type="match status" value="1"/>
</dbReference>
<evidence type="ECO:0000256" key="11">
    <source>
        <dbReference type="ARBA" id="ARBA00022837"/>
    </source>
</evidence>
<feature type="domain" description="EGF-like" evidence="24">
    <location>
        <begin position="2430"/>
        <end position="2465"/>
    </location>
</feature>
<feature type="domain" description="EGF-like" evidence="24">
    <location>
        <begin position="3909"/>
        <end position="3938"/>
    </location>
</feature>
<dbReference type="PROSITE" id="PS50825">
    <property type="entry name" value="HYR"/>
    <property type="match status" value="2"/>
</dbReference>
<keyword evidence="6" id="KW-0964">Secreted</keyword>
<feature type="disulfide bond" evidence="18">
    <location>
        <begin position="2434"/>
        <end position="2444"/>
    </location>
</feature>
<feature type="disulfide bond" evidence="20">
    <location>
        <begin position="932"/>
        <end position="975"/>
    </location>
</feature>
<feature type="domain" description="Sushi" evidence="27">
    <location>
        <begin position="1362"/>
        <end position="1426"/>
    </location>
</feature>
<dbReference type="Gene3D" id="4.10.400.10">
    <property type="entry name" value="Low-density Lipoprotein Receptor"/>
    <property type="match status" value="1"/>
</dbReference>
<feature type="domain" description="EGF-like" evidence="24">
    <location>
        <begin position="1942"/>
        <end position="1980"/>
    </location>
</feature>
<dbReference type="Gene3D" id="2.10.50.10">
    <property type="entry name" value="Tumor Necrosis Factor Receptor, subunit A, domain 2"/>
    <property type="match status" value="15"/>
</dbReference>
<dbReference type="InterPro" id="IPR001304">
    <property type="entry name" value="C-type_lectin-like"/>
</dbReference>
<comment type="caution">
    <text evidence="18">Lacks conserved residue(s) required for the propagation of feature annotation.</text>
</comment>
<name>A0A8W8JHD7_MAGGI</name>
<evidence type="ECO:0000256" key="18">
    <source>
        <dbReference type="PROSITE-ProRule" id="PRU00076"/>
    </source>
</evidence>
<dbReference type="Pfam" id="PF07699">
    <property type="entry name" value="Ephrin_rec_like"/>
    <property type="match status" value="19"/>
</dbReference>
<dbReference type="SUPFAM" id="SSF57196">
    <property type="entry name" value="EGF/Laminin"/>
    <property type="match status" value="11"/>
</dbReference>
<dbReference type="SUPFAM" id="SSF49899">
    <property type="entry name" value="Concanavalin A-like lectins/glucanases"/>
    <property type="match status" value="1"/>
</dbReference>
<dbReference type="FunFam" id="2.10.25.10:FF:000173">
    <property type="entry name" value="Neurogenic locus notch protein 2"/>
    <property type="match status" value="1"/>
</dbReference>
<dbReference type="FunFam" id="2.10.50.10:FF:000018">
    <property type="entry name" value="Sushi, von Willebrand factor type A, EGF and pentraxin domain-containing 1"/>
    <property type="match status" value="1"/>
</dbReference>
<dbReference type="SUPFAM" id="SSF56436">
    <property type="entry name" value="C-type lectin-like"/>
    <property type="match status" value="1"/>
</dbReference>
<feature type="disulfide bond" evidence="20">
    <location>
        <begin position="1132"/>
        <end position="1175"/>
    </location>
</feature>
<feature type="disulfide bond" evidence="18">
    <location>
        <begin position="2181"/>
        <end position="2190"/>
    </location>
</feature>
<evidence type="ECO:0000256" key="17">
    <source>
        <dbReference type="PROSITE-ProRule" id="PRU00059"/>
    </source>
</evidence>
<dbReference type="Gene3D" id="2.10.70.10">
    <property type="entry name" value="Complement Module, domain 1"/>
    <property type="match status" value="7"/>
</dbReference>
<dbReference type="Gene3D" id="2.60.120.290">
    <property type="entry name" value="Spermadhesin, CUB domain"/>
    <property type="match status" value="3"/>
</dbReference>
<organism evidence="29 30">
    <name type="scientific">Magallana gigas</name>
    <name type="common">Pacific oyster</name>
    <name type="synonym">Crassostrea gigas</name>
    <dbReference type="NCBI Taxonomy" id="29159"/>
    <lineage>
        <taxon>Eukaryota</taxon>
        <taxon>Metazoa</taxon>
        <taxon>Spiralia</taxon>
        <taxon>Lophotrochozoa</taxon>
        <taxon>Mollusca</taxon>
        <taxon>Bivalvia</taxon>
        <taxon>Autobranchia</taxon>
        <taxon>Pteriomorphia</taxon>
        <taxon>Ostreida</taxon>
        <taxon>Ostreoidea</taxon>
        <taxon>Ostreidae</taxon>
        <taxon>Magallana</taxon>
    </lineage>
</organism>
<dbReference type="InterPro" id="IPR035976">
    <property type="entry name" value="Sushi/SCR/CCP_sf"/>
</dbReference>
<keyword evidence="10" id="KW-0677">Repeat</keyword>
<feature type="disulfide bond" evidence="17">
    <location>
        <begin position="208"/>
        <end position="235"/>
    </location>
</feature>
<dbReference type="InterPro" id="IPR001881">
    <property type="entry name" value="EGF-like_Ca-bd_dom"/>
</dbReference>
<feature type="domain" description="EGF-like" evidence="24">
    <location>
        <begin position="2193"/>
        <end position="2231"/>
    </location>
</feature>
<dbReference type="PROSITE" id="PS50026">
    <property type="entry name" value="EGF_3"/>
    <property type="match status" value="15"/>
</dbReference>
<dbReference type="InterPro" id="IPR023415">
    <property type="entry name" value="LDLR_class-A_CS"/>
</dbReference>
<dbReference type="FunFam" id="2.10.25.10:FF:000122">
    <property type="entry name" value="Protein crumbs homolog 2"/>
    <property type="match status" value="1"/>
</dbReference>
<dbReference type="OMA" id="ECASSHT"/>
<dbReference type="Pfam" id="PF00084">
    <property type="entry name" value="Sushi"/>
    <property type="match status" value="4"/>
</dbReference>
<feature type="disulfide bond" evidence="18">
    <location>
        <begin position="2221"/>
        <end position="2230"/>
    </location>
</feature>
<feature type="disulfide bond" evidence="17">
    <location>
        <begin position="457"/>
        <end position="484"/>
    </location>
</feature>
<dbReference type="PROSITE" id="PS50068">
    <property type="entry name" value="LDLRA_2"/>
    <property type="match status" value="1"/>
</dbReference>
<feature type="domain" description="Sushi" evidence="27">
    <location>
        <begin position="764"/>
        <end position="820"/>
    </location>
</feature>
<keyword evidence="16" id="KW-0325">Glycoprotein</keyword>
<dbReference type="InterPro" id="IPR036055">
    <property type="entry name" value="LDL_receptor-like_sf"/>
</dbReference>
<dbReference type="GO" id="GO:0007219">
    <property type="term" value="P:Notch signaling pathway"/>
    <property type="evidence" value="ECO:0007669"/>
    <property type="project" value="UniProtKB-KW"/>
</dbReference>
<dbReference type="Pfam" id="PF02494">
    <property type="entry name" value="HYR"/>
    <property type="match status" value="2"/>
</dbReference>
<evidence type="ECO:0000256" key="20">
    <source>
        <dbReference type="PROSITE-ProRule" id="PRU00302"/>
    </source>
</evidence>
<evidence type="ECO:0000259" key="26">
    <source>
        <dbReference type="PROSITE" id="PS50825"/>
    </source>
</evidence>
<dbReference type="InterPro" id="IPR011641">
    <property type="entry name" value="Tyr-kin_ephrin_A/B_rcpt-like"/>
</dbReference>
<dbReference type="SMART" id="SM00034">
    <property type="entry name" value="CLECT"/>
    <property type="match status" value="1"/>
</dbReference>
<dbReference type="PROSITE" id="PS01186">
    <property type="entry name" value="EGF_2"/>
    <property type="match status" value="12"/>
</dbReference>
<evidence type="ECO:0008006" key="31">
    <source>
        <dbReference type="Google" id="ProtNLM"/>
    </source>
</evidence>
<dbReference type="InterPro" id="IPR016187">
    <property type="entry name" value="CTDL_fold"/>
</dbReference>
<feature type="domain" description="Sushi" evidence="27">
    <location>
        <begin position="930"/>
        <end position="994"/>
    </location>
</feature>
<feature type="disulfide bond" evidence="18">
    <location>
        <begin position="2202"/>
        <end position="2219"/>
    </location>
</feature>
<dbReference type="PROSITE" id="PS01187">
    <property type="entry name" value="EGF_CA"/>
    <property type="match status" value="3"/>
</dbReference>
<evidence type="ECO:0000259" key="28">
    <source>
        <dbReference type="PROSITE" id="PS50948"/>
    </source>
</evidence>
<dbReference type="SMART" id="SM00032">
    <property type="entry name" value="CCP"/>
    <property type="match status" value="9"/>
</dbReference>
<keyword evidence="13 21" id="KW-1133">Transmembrane helix</keyword>
<feature type="disulfide bond" evidence="18">
    <location>
        <begin position="2242"/>
        <end position="2259"/>
    </location>
</feature>
<keyword evidence="9 22" id="KW-0732">Signal</keyword>
<dbReference type="InterPro" id="IPR000742">
    <property type="entry name" value="EGF"/>
</dbReference>
<evidence type="ECO:0000256" key="8">
    <source>
        <dbReference type="ARBA" id="ARBA00022692"/>
    </source>
</evidence>
<dbReference type="FunFam" id="2.10.25.10:FF:000066">
    <property type="entry name" value="FAT atypical cadherin 4"/>
    <property type="match status" value="1"/>
</dbReference>
<dbReference type="CDD" id="cd00112">
    <property type="entry name" value="LDLa"/>
    <property type="match status" value="1"/>
</dbReference>
<feature type="signal peptide" evidence="22">
    <location>
        <begin position="1"/>
        <end position="26"/>
    </location>
</feature>
<feature type="domain" description="Sushi" evidence="27">
    <location>
        <begin position="706"/>
        <end position="763"/>
    </location>
</feature>
<evidence type="ECO:0000256" key="16">
    <source>
        <dbReference type="ARBA" id="ARBA00023180"/>
    </source>
</evidence>
<feature type="domain" description="CUB" evidence="23">
    <location>
        <begin position="457"/>
        <end position="576"/>
    </location>
</feature>
<evidence type="ECO:0000256" key="9">
    <source>
        <dbReference type="ARBA" id="ARBA00022729"/>
    </source>
</evidence>
<dbReference type="InterPro" id="IPR026823">
    <property type="entry name" value="cEGF"/>
</dbReference>
<feature type="disulfide bond" evidence="18">
    <location>
        <begin position="2338"/>
        <end position="2347"/>
    </location>
</feature>
<feature type="disulfide bond" evidence="18">
    <location>
        <begin position="2455"/>
        <end position="2464"/>
    </location>
</feature>